<dbReference type="InterPro" id="IPR001109">
    <property type="entry name" value="Hydrogenase_HupF/HypC"/>
</dbReference>
<comment type="caution">
    <text evidence="2">The sequence shown here is derived from an EMBL/GenBank/DDBJ whole genome shotgun (WGS) entry which is preliminary data.</text>
</comment>
<dbReference type="PANTHER" id="PTHR35177:SF2">
    <property type="entry name" value="HYDROGENASE MATURATION FACTOR HYBG"/>
    <property type="match status" value="1"/>
</dbReference>
<protein>
    <submittedName>
        <fullName evidence="2">HypC/HybG/HupF family hydrogenase formation chaperone</fullName>
    </submittedName>
</protein>
<organism evidence="2 3">
    <name type="scientific">Candidatus Nitrobium versatile</name>
    <dbReference type="NCBI Taxonomy" id="2884831"/>
    <lineage>
        <taxon>Bacteria</taxon>
        <taxon>Pseudomonadati</taxon>
        <taxon>Nitrospirota</taxon>
        <taxon>Nitrospiria</taxon>
        <taxon>Nitrospirales</taxon>
        <taxon>Nitrospiraceae</taxon>
        <taxon>Candidatus Nitrobium</taxon>
    </lineage>
</organism>
<dbReference type="EMBL" id="JAIOIV010000015">
    <property type="protein sequence ID" value="MBZ0154928.1"/>
    <property type="molecule type" value="Genomic_DNA"/>
</dbReference>
<dbReference type="PROSITE" id="PS01097">
    <property type="entry name" value="HUPF_HYPC"/>
    <property type="match status" value="1"/>
</dbReference>
<dbReference type="PRINTS" id="PR00445">
    <property type="entry name" value="HUPFHYPC"/>
</dbReference>
<dbReference type="Pfam" id="PF01455">
    <property type="entry name" value="HupF_HypC"/>
    <property type="match status" value="1"/>
</dbReference>
<dbReference type="SUPFAM" id="SSF159127">
    <property type="entry name" value="HupF/HypC-like"/>
    <property type="match status" value="1"/>
</dbReference>
<dbReference type="GO" id="GO:0051604">
    <property type="term" value="P:protein maturation"/>
    <property type="evidence" value="ECO:0007669"/>
    <property type="project" value="TreeGrafter"/>
</dbReference>
<dbReference type="AlphaFoldDB" id="A0A953J3K9"/>
<evidence type="ECO:0000313" key="2">
    <source>
        <dbReference type="EMBL" id="MBZ0154928.1"/>
    </source>
</evidence>
<sequence length="73" mass="7963">MCIAIPGKVIEIRDAMARVDVAGTRKEASLMLTEGVGIGDYVIVHAGFVIQKVDDQEAQETLRLLGEFMGEQE</sequence>
<evidence type="ECO:0000313" key="3">
    <source>
        <dbReference type="Proteomes" id="UP000705867"/>
    </source>
</evidence>
<name>A0A953J3K9_9BACT</name>
<gene>
    <name evidence="2" type="ORF">K8I29_01775</name>
</gene>
<evidence type="ECO:0000256" key="1">
    <source>
        <dbReference type="ARBA" id="ARBA00006018"/>
    </source>
</evidence>
<dbReference type="Gene3D" id="2.30.30.140">
    <property type="match status" value="1"/>
</dbReference>
<reference evidence="2" key="2">
    <citation type="submission" date="2021-08" db="EMBL/GenBank/DDBJ databases">
        <authorList>
            <person name="Dalcin Martins P."/>
        </authorList>
    </citation>
    <scope>NUCLEOTIDE SEQUENCE</scope>
    <source>
        <strain evidence="2">MAG_39</strain>
    </source>
</reference>
<dbReference type="InterPro" id="IPR019812">
    <property type="entry name" value="Hydgase_assmbl_chp_CS"/>
</dbReference>
<accession>A0A953J3K9</accession>
<dbReference type="NCBIfam" id="TIGR00074">
    <property type="entry name" value="hypC_hupF"/>
    <property type="match status" value="1"/>
</dbReference>
<comment type="similarity">
    <text evidence="1">Belongs to the HupF/HypC family.</text>
</comment>
<dbReference type="Proteomes" id="UP000705867">
    <property type="component" value="Unassembled WGS sequence"/>
</dbReference>
<reference evidence="2" key="1">
    <citation type="journal article" date="2021" name="bioRxiv">
        <title>Unraveling nitrogen, sulfur and carbon metabolic pathways and microbial community transcriptional responses to substrate deprivation and toxicity stresses in a bioreactor mimicking anoxic brackish coastal sediment conditions.</title>
        <authorList>
            <person name="Martins P.D."/>
            <person name="Echeveste M.J."/>
            <person name="Arshad A."/>
            <person name="Kurth J."/>
            <person name="Ouboter H."/>
            <person name="Jetten M.S.M."/>
            <person name="Welte C.U."/>
        </authorList>
    </citation>
    <scope>NUCLEOTIDE SEQUENCE</scope>
    <source>
        <strain evidence="2">MAG_39</strain>
    </source>
</reference>
<proteinExistence type="inferred from homology"/>
<dbReference type="PANTHER" id="PTHR35177">
    <property type="entry name" value="HYDROGENASE MATURATION FACTOR HYBG"/>
    <property type="match status" value="1"/>
</dbReference>
<dbReference type="GO" id="GO:1902670">
    <property type="term" value="F:carbon dioxide binding"/>
    <property type="evidence" value="ECO:0007669"/>
    <property type="project" value="TreeGrafter"/>
</dbReference>
<dbReference type="GO" id="GO:0005506">
    <property type="term" value="F:iron ion binding"/>
    <property type="evidence" value="ECO:0007669"/>
    <property type="project" value="TreeGrafter"/>
</dbReference>
<dbReference type="FunFam" id="2.30.30.140:FF:000022">
    <property type="entry name" value="Hydrogenase assembly chaperone HybG"/>
    <property type="match status" value="1"/>
</dbReference>